<dbReference type="Pfam" id="PF13238">
    <property type="entry name" value="AAA_18"/>
    <property type="match status" value="1"/>
</dbReference>
<protein>
    <recommendedName>
        <fullName evidence="3">Dephospho-CoA kinase</fullName>
    </recommendedName>
</protein>
<dbReference type="Gene3D" id="3.40.50.300">
    <property type="entry name" value="P-loop containing nucleotide triphosphate hydrolases"/>
    <property type="match status" value="1"/>
</dbReference>
<dbReference type="EMBL" id="MHLN01000035">
    <property type="protein sequence ID" value="OGZ10670.1"/>
    <property type="molecule type" value="Genomic_DNA"/>
</dbReference>
<dbReference type="Proteomes" id="UP000178099">
    <property type="component" value="Unassembled WGS sequence"/>
</dbReference>
<name>A0A1G2DCQ6_9BACT</name>
<sequence length="198" mass="22496">MEKEPLIIGLIGKPGSGKTTLVNHFRDIIGARLRIVALRFSEVPRELLREAGQEVTRENLQKFVQDMVKKEGADALSRRIRTRISLVAANADVVVADGVRWLVDAEMIRGFKKHALVYIHAPGEVRHARIVLRKSENVGDESKTLAQFLKEDSAENERHVDMLGRDADFVIDNRGTQEELRARARAFFEEHCMSRMLL</sequence>
<accession>A0A1G2DCQ6</accession>
<dbReference type="AlphaFoldDB" id="A0A1G2DCQ6"/>
<gene>
    <name evidence="1" type="ORF">A3D67_02255</name>
</gene>
<dbReference type="InterPro" id="IPR027417">
    <property type="entry name" value="P-loop_NTPase"/>
</dbReference>
<dbReference type="SUPFAM" id="SSF52540">
    <property type="entry name" value="P-loop containing nucleoside triphosphate hydrolases"/>
    <property type="match status" value="1"/>
</dbReference>
<organism evidence="1 2">
    <name type="scientific">Candidatus Lloydbacteria bacterium RIFCSPHIGHO2_02_FULL_51_22</name>
    <dbReference type="NCBI Taxonomy" id="1798663"/>
    <lineage>
        <taxon>Bacteria</taxon>
        <taxon>Candidatus Lloydiibacteriota</taxon>
    </lineage>
</organism>
<dbReference type="PANTHER" id="PTHR41930">
    <property type="entry name" value="UPF0200 PROTEIN MJ1399"/>
    <property type="match status" value="1"/>
</dbReference>
<evidence type="ECO:0000313" key="1">
    <source>
        <dbReference type="EMBL" id="OGZ10670.1"/>
    </source>
</evidence>
<comment type="caution">
    <text evidence="1">The sequence shown here is derived from an EMBL/GenBank/DDBJ whole genome shotgun (WGS) entry which is preliminary data.</text>
</comment>
<proteinExistence type="predicted"/>
<reference evidence="1 2" key="1">
    <citation type="journal article" date="2016" name="Nat. Commun.">
        <title>Thousands of microbial genomes shed light on interconnected biogeochemical processes in an aquifer system.</title>
        <authorList>
            <person name="Anantharaman K."/>
            <person name="Brown C.T."/>
            <person name="Hug L.A."/>
            <person name="Sharon I."/>
            <person name="Castelle C.J."/>
            <person name="Probst A.J."/>
            <person name="Thomas B.C."/>
            <person name="Singh A."/>
            <person name="Wilkins M.J."/>
            <person name="Karaoz U."/>
            <person name="Brodie E.L."/>
            <person name="Williams K.H."/>
            <person name="Hubbard S.S."/>
            <person name="Banfield J.F."/>
        </authorList>
    </citation>
    <scope>NUCLEOTIDE SEQUENCE [LARGE SCALE GENOMIC DNA]</scope>
</reference>
<dbReference type="PANTHER" id="PTHR41930:SF1">
    <property type="entry name" value="DEPHOSPHO-COA KINASE"/>
    <property type="match status" value="1"/>
</dbReference>
<evidence type="ECO:0000313" key="2">
    <source>
        <dbReference type="Proteomes" id="UP000178099"/>
    </source>
</evidence>
<evidence type="ECO:0008006" key="3">
    <source>
        <dbReference type="Google" id="ProtNLM"/>
    </source>
</evidence>